<evidence type="ECO:0000313" key="2">
    <source>
        <dbReference type="Proteomes" id="UP001432027"/>
    </source>
</evidence>
<organism evidence="1 2">
    <name type="scientific">Pristionchus entomophagus</name>
    <dbReference type="NCBI Taxonomy" id="358040"/>
    <lineage>
        <taxon>Eukaryota</taxon>
        <taxon>Metazoa</taxon>
        <taxon>Ecdysozoa</taxon>
        <taxon>Nematoda</taxon>
        <taxon>Chromadorea</taxon>
        <taxon>Rhabditida</taxon>
        <taxon>Rhabditina</taxon>
        <taxon>Diplogasteromorpha</taxon>
        <taxon>Diplogasteroidea</taxon>
        <taxon>Neodiplogasteridae</taxon>
        <taxon>Pristionchus</taxon>
    </lineage>
</organism>
<dbReference type="EMBL" id="BTSX01000003">
    <property type="protein sequence ID" value="GMS90474.1"/>
    <property type="molecule type" value="Genomic_DNA"/>
</dbReference>
<reference evidence="1" key="1">
    <citation type="submission" date="2023-10" db="EMBL/GenBank/DDBJ databases">
        <title>Genome assembly of Pristionchus species.</title>
        <authorList>
            <person name="Yoshida K."/>
            <person name="Sommer R.J."/>
        </authorList>
    </citation>
    <scope>NUCLEOTIDE SEQUENCE</scope>
    <source>
        <strain evidence="1">RS0144</strain>
    </source>
</reference>
<sequence length="190" mass="21496">NGMVRCYWRPILPNQDVSIDCLMSLWICVRRPLAMKNVAGNSGKLLSHIVSSSSVLKLICSIDASERLDALCKVFMIQTAEDEKTRYSSNNHMYTLISVGVLLDISDRIESIEIATTNSSRNIDREKFVELVLMMFEKRVNSIIIMDGCIFTGEDVGLITETLLSRSQPFHFRILFQKEPFNVKHSTCAG</sequence>
<feature type="non-terminal residue" evidence="1">
    <location>
        <position position="1"/>
    </location>
</feature>
<evidence type="ECO:0000313" key="1">
    <source>
        <dbReference type="EMBL" id="GMS90474.1"/>
    </source>
</evidence>
<dbReference type="Proteomes" id="UP001432027">
    <property type="component" value="Unassembled WGS sequence"/>
</dbReference>
<protein>
    <submittedName>
        <fullName evidence="1">Uncharacterized protein</fullName>
    </submittedName>
</protein>
<accession>A0AAV5TCM0</accession>
<name>A0AAV5TCM0_9BILA</name>
<comment type="caution">
    <text evidence="1">The sequence shown here is derived from an EMBL/GenBank/DDBJ whole genome shotgun (WGS) entry which is preliminary data.</text>
</comment>
<proteinExistence type="predicted"/>
<gene>
    <name evidence="1" type="ORF">PENTCL1PPCAC_12649</name>
</gene>
<dbReference type="AlphaFoldDB" id="A0AAV5TCM0"/>
<keyword evidence="2" id="KW-1185">Reference proteome</keyword>